<comment type="caution">
    <text evidence="3">The sequence shown here is derived from an EMBL/GenBank/DDBJ whole genome shotgun (WGS) entry which is preliminary data.</text>
</comment>
<dbReference type="PANTHER" id="PTHR31001">
    <property type="entry name" value="UNCHARACTERIZED TRANSCRIPTIONAL REGULATORY PROTEIN"/>
    <property type="match status" value="1"/>
</dbReference>
<evidence type="ECO:0000256" key="1">
    <source>
        <dbReference type="ARBA" id="ARBA00004123"/>
    </source>
</evidence>
<dbReference type="PANTHER" id="PTHR31001:SF90">
    <property type="entry name" value="CENTROMERE DNA-BINDING PROTEIN COMPLEX CBF3 SUBUNIT B"/>
    <property type="match status" value="1"/>
</dbReference>
<dbReference type="AlphaFoldDB" id="A0A3D8Q9R1"/>
<dbReference type="Proteomes" id="UP000256328">
    <property type="component" value="Unassembled WGS sequence"/>
</dbReference>
<dbReference type="GO" id="GO:0005634">
    <property type="term" value="C:nucleus"/>
    <property type="evidence" value="ECO:0007669"/>
    <property type="project" value="UniProtKB-SubCell"/>
</dbReference>
<evidence type="ECO:0000313" key="4">
    <source>
        <dbReference type="Proteomes" id="UP000256328"/>
    </source>
</evidence>
<gene>
    <name evidence="3" type="ORF">BP5796_12327</name>
</gene>
<organism evidence="3 4">
    <name type="scientific">Coleophoma crateriformis</name>
    <dbReference type="NCBI Taxonomy" id="565419"/>
    <lineage>
        <taxon>Eukaryota</taxon>
        <taxon>Fungi</taxon>
        <taxon>Dikarya</taxon>
        <taxon>Ascomycota</taxon>
        <taxon>Pezizomycotina</taxon>
        <taxon>Leotiomycetes</taxon>
        <taxon>Helotiales</taxon>
        <taxon>Dermateaceae</taxon>
        <taxon>Coleophoma</taxon>
    </lineage>
</organism>
<reference evidence="3 4" key="1">
    <citation type="journal article" date="2018" name="IMA Fungus">
        <title>IMA Genome-F 9: Draft genome sequence of Annulohypoxylon stygium, Aspergillus mulundensis, Berkeleyomyces basicola (syn. Thielaviopsis basicola), Ceratocystis smalleyi, two Cercospora beticola strains, Coleophoma cylindrospora, Fusarium fracticaudum, Phialophora cf. hyalina, and Morchella septimelata.</title>
        <authorList>
            <person name="Wingfield B.D."/>
            <person name="Bills G.F."/>
            <person name="Dong Y."/>
            <person name="Huang W."/>
            <person name="Nel W.J."/>
            <person name="Swalarsk-Parry B.S."/>
            <person name="Vaghefi N."/>
            <person name="Wilken P.M."/>
            <person name="An Z."/>
            <person name="de Beer Z.W."/>
            <person name="De Vos L."/>
            <person name="Chen L."/>
            <person name="Duong T.A."/>
            <person name="Gao Y."/>
            <person name="Hammerbacher A."/>
            <person name="Kikkert J.R."/>
            <person name="Li Y."/>
            <person name="Li H."/>
            <person name="Li K."/>
            <person name="Li Q."/>
            <person name="Liu X."/>
            <person name="Ma X."/>
            <person name="Naidoo K."/>
            <person name="Pethybridge S.J."/>
            <person name="Sun J."/>
            <person name="Steenkamp E.T."/>
            <person name="van der Nest M.A."/>
            <person name="van Wyk S."/>
            <person name="Wingfield M.J."/>
            <person name="Xiong C."/>
            <person name="Yue Q."/>
            <person name="Zhang X."/>
        </authorList>
    </citation>
    <scope>NUCLEOTIDE SEQUENCE [LARGE SCALE GENOMIC DNA]</scope>
    <source>
        <strain evidence="3 4">BP5796</strain>
    </source>
</reference>
<accession>A0A3D8Q9R1</accession>
<comment type="subcellular location">
    <subcellularLocation>
        <location evidence="1">Nucleus</location>
    </subcellularLocation>
</comment>
<dbReference type="EMBL" id="PDLN01000021">
    <property type="protein sequence ID" value="RDW58397.1"/>
    <property type="molecule type" value="Genomic_DNA"/>
</dbReference>
<proteinExistence type="predicted"/>
<evidence type="ECO:0008006" key="5">
    <source>
        <dbReference type="Google" id="ProtNLM"/>
    </source>
</evidence>
<dbReference type="InterPro" id="IPR050613">
    <property type="entry name" value="Sec_Metabolite_Reg"/>
</dbReference>
<protein>
    <recommendedName>
        <fullName evidence="5">Transcription factor domain-containing protein</fullName>
    </recommendedName>
</protein>
<name>A0A3D8Q9R1_9HELO</name>
<dbReference type="CDD" id="cd12148">
    <property type="entry name" value="fungal_TF_MHR"/>
    <property type="match status" value="1"/>
</dbReference>
<sequence>MDDADAKATCPPSDDITAVLRSWYGAALHYLNKSEYMRHYDIRTVQAIAILNISFNNFGDDNLYHIMWASGIRIAQNIVSPTVVDIDYLLSPKFRLGVYSPCITDRDFDTPLPSLPDDQTHNLVSGCEFPDPIFYHIALAKISSLYHRFRIALRAGPSDVAELVRVSDGLLAEMIDQLPPHLNPDEQKTTQTEERDEMYPWAPWQKFDLALTLLAIRLNINRTLQSQWSESSKTLSGQRSISLDCARSIIWISSKWQYPTVQRRQWHHSLQLSTAGVTLALEAKKQEIPISSELKSDVEHCIGLLNEVESPNAIAHRCVKLLTELLNGV</sequence>
<keyword evidence="2" id="KW-0539">Nucleus</keyword>
<evidence type="ECO:0000256" key="2">
    <source>
        <dbReference type="ARBA" id="ARBA00023242"/>
    </source>
</evidence>
<keyword evidence="4" id="KW-1185">Reference proteome</keyword>
<dbReference type="OrthoDB" id="1747771at2759"/>
<evidence type="ECO:0000313" key="3">
    <source>
        <dbReference type="EMBL" id="RDW58397.1"/>
    </source>
</evidence>